<keyword evidence="2" id="KW-1185">Reference proteome</keyword>
<evidence type="ECO:0000313" key="2">
    <source>
        <dbReference type="Proteomes" id="UP001642360"/>
    </source>
</evidence>
<dbReference type="Proteomes" id="UP001642360">
    <property type="component" value="Unassembled WGS sequence"/>
</dbReference>
<accession>A0ABC8SAV1</accession>
<evidence type="ECO:0000313" key="1">
    <source>
        <dbReference type="EMBL" id="CAK9153266.1"/>
    </source>
</evidence>
<proteinExistence type="predicted"/>
<name>A0ABC8SAV1_9AQUA</name>
<dbReference type="AlphaFoldDB" id="A0ABC8SAV1"/>
<sequence length="74" mass="7850">MNSYLASITVMVKLFAELSFDLVSDEVEFGAFLPVKNAGCFGGGKGMDSLLSIEITSDMVGLSATLSCTHKRPT</sequence>
<organism evidence="1 2">
    <name type="scientific">Ilex paraguariensis</name>
    <name type="common">yerba mate</name>
    <dbReference type="NCBI Taxonomy" id="185542"/>
    <lineage>
        <taxon>Eukaryota</taxon>
        <taxon>Viridiplantae</taxon>
        <taxon>Streptophyta</taxon>
        <taxon>Embryophyta</taxon>
        <taxon>Tracheophyta</taxon>
        <taxon>Spermatophyta</taxon>
        <taxon>Magnoliopsida</taxon>
        <taxon>eudicotyledons</taxon>
        <taxon>Gunneridae</taxon>
        <taxon>Pentapetalae</taxon>
        <taxon>asterids</taxon>
        <taxon>campanulids</taxon>
        <taxon>Aquifoliales</taxon>
        <taxon>Aquifoliaceae</taxon>
        <taxon>Ilex</taxon>
    </lineage>
</organism>
<protein>
    <submittedName>
        <fullName evidence="1">Uncharacterized protein</fullName>
    </submittedName>
</protein>
<comment type="caution">
    <text evidence="1">The sequence shown here is derived from an EMBL/GenBank/DDBJ whole genome shotgun (WGS) entry which is preliminary data.</text>
</comment>
<gene>
    <name evidence="1" type="ORF">ILEXP_LOCUS21511</name>
</gene>
<dbReference type="EMBL" id="CAUOFW020002369">
    <property type="protein sequence ID" value="CAK9153266.1"/>
    <property type="molecule type" value="Genomic_DNA"/>
</dbReference>
<reference evidence="1 2" key="1">
    <citation type="submission" date="2024-02" db="EMBL/GenBank/DDBJ databases">
        <authorList>
            <person name="Vignale AGUSTIN F."/>
            <person name="Sosa J E."/>
            <person name="Modenutti C."/>
        </authorList>
    </citation>
    <scope>NUCLEOTIDE SEQUENCE [LARGE SCALE GENOMIC DNA]</scope>
</reference>